<name>A0ABN8QH90_9CNID</name>
<feature type="compositionally biased region" description="Basic and acidic residues" evidence="1">
    <location>
        <begin position="54"/>
        <end position="78"/>
    </location>
</feature>
<dbReference type="Proteomes" id="UP001159427">
    <property type="component" value="Unassembled WGS sequence"/>
</dbReference>
<feature type="region of interest" description="Disordered" evidence="1">
    <location>
        <begin position="37"/>
        <end position="140"/>
    </location>
</feature>
<keyword evidence="3" id="KW-1185">Reference proteome</keyword>
<reference evidence="2 3" key="1">
    <citation type="submission" date="2022-05" db="EMBL/GenBank/DDBJ databases">
        <authorList>
            <consortium name="Genoscope - CEA"/>
            <person name="William W."/>
        </authorList>
    </citation>
    <scope>NUCLEOTIDE SEQUENCE [LARGE SCALE GENOMIC DNA]</scope>
</reference>
<sequence>MVQTTRNLLTKSDDPYEAPLAYRATPLENELCMGRRLRTTLPTTPSKLTPQWPELKKLREKEAKIKTEQTNSKTDDMHNATVRRNRGQLNPNPTEAKYAAGSPLPDPPETSKDQPPVLAERKDALRSAQKSSIPVPVPGTSFLFFVPEEKSTRPRD</sequence>
<protein>
    <submittedName>
        <fullName evidence="2">Uncharacterized protein</fullName>
    </submittedName>
</protein>
<proteinExistence type="predicted"/>
<evidence type="ECO:0000313" key="2">
    <source>
        <dbReference type="EMBL" id="CAH3163987.1"/>
    </source>
</evidence>
<dbReference type="EMBL" id="CALNXI010001301">
    <property type="protein sequence ID" value="CAH3163987.1"/>
    <property type="molecule type" value="Genomic_DNA"/>
</dbReference>
<feature type="compositionally biased region" description="Low complexity" evidence="1">
    <location>
        <begin position="39"/>
        <end position="50"/>
    </location>
</feature>
<gene>
    <name evidence="2" type="ORF">PEVE_00004821</name>
</gene>
<evidence type="ECO:0000256" key="1">
    <source>
        <dbReference type="SAM" id="MobiDB-lite"/>
    </source>
</evidence>
<comment type="caution">
    <text evidence="2">The sequence shown here is derived from an EMBL/GenBank/DDBJ whole genome shotgun (WGS) entry which is preliminary data.</text>
</comment>
<evidence type="ECO:0000313" key="3">
    <source>
        <dbReference type="Proteomes" id="UP001159427"/>
    </source>
</evidence>
<accession>A0ABN8QH90</accession>
<organism evidence="2 3">
    <name type="scientific">Porites evermanni</name>
    <dbReference type="NCBI Taxonomy" id="104178"/>
    <lineage>
        <taxon>Eukaryota</taxon>
        <taxon>Metazoa</taxon>
        <taxon>Cnidaria</taxon>
        <taxon>Anthozoa</taxon>
        <taxon>Hexacorallia</taxon>
        <taxon>Scleractinia</taxon>
        <taxon>Fungiina</taxon>
        <taxon>Poritidae</taxon>
        <taxon>Porites</taxon>
    </lineage>
</organism>